<organism evidence="5 6">
    <name type="scientific">Veronia pacifica</name>
    <dbReference type="NCBI Taxonomy" id="1080227"/>
    <lineage>
        <taxon>Bacteria</taxon>
        <taxon>Pseudomonadati</taxon>
        <taxon>Pseudomonadota</taxon>
        <taxon>Gammaproteobacteria</taxon>
        <taxon>Vibrionales</taxon>
        <taxon>Vibrionaceae</taxon>
        <taxon>Veronia</taxon>
    </lineage>
</organism>
<evidence type="ECO:0000256" key="2">
    <source>
        <dbReference type="ARBA" id="ARBA00022679"/>
    </source>
</evidence>
<keyword evidence="4" id="KW-0012">Acyltransferase</keyword>
<dbReference type="AlphaFoldDB" id="A0A1C3EIH6"/>
<dbReference type="PROSITE" id="PS00101">
    <property type="entry name" value="HEXAPEP_TRANSFERASES"/>
    <property type="match status" value="1"/>
</dbReference>
<dbReference type="InterPro" id="IPR011004">
    <property type="entry name" value="Trimer_LpxA-like_sf"/>
</dbReference>
<dbReference type="Proteomes" id="UP000094936">
    <property type="component" value="Unassembled WGS sequence"/>
</dbReference>
<dbReference type="RefSeq" id="WP_068902601.1">
    <property type="nucleotide sequence ID" value="NZ_JBHUIF010000015.1"/>
</dbReference>
<dbReference type="Gene3D" id="2.160.10.10">
    <property type="entry name" value="Hexapeptide repeat proteins"/>
    <property type="match status" value="1"/>
</dbReference>
<dbReference type="CDD" id="cd03349">
    <property type="entry name" value="LbH_XAT"/>
    <property type="match status" value="1"/>
</dbReference>
<dbReference type="PANTHER" id="PTHR43300:SF11">
    <property type="entry name" value="ACETYLTRANSFERASE RV3034C-RELATED"/>
    <property type="match status" value="1"/>
</dbReference>
<comment type="caution">
    <text evidence="5">The sequence shown here is derived from an EMBL/GenBank/DDBJ whole genome shotgun (WGS) entry which is preliminary data.</text>
</comment>
<keyword evidence="2 5" id="KW-0808">Transferase</keyword>
<dbReference type="SUPFAM" id="SSF51161">
    <property type="entry name" value="Trimeric LpxA-like enzymes"/>
    <property type="match status" value="1"/>
</dbReference>
<dbReference type="InterPro" id="IPR018357">
    <property type="entry name" value="Hexapep_transf_CS"/>
</dbReference>
<dbReference type="Pfam" id="PF00132">
    <property type="entry name" value="Hexapep"/>
    <property type="match status" value="1"/>
</dbReference>
<dbReference type="InterPro" id="IPR017694">
    <property type="entry name" value="Phosphonate_tfrase_rpt"/>
</dbReference>
<protein>
    <submittedName>
        <fullName evidence="5">Acetyltransferase</fullName>
    </submittedName>
</protein>
<dbReference type="GO" id="GO:0016746">
    <property type="term" value="F:acyltransferase activity"/>
    <property type="evidence" value="ECO:0007669"/>
    <property type="project" value="UniProtKB-KW"/>
</dbReference>
<evidence type="ECO:0000256" key="4">
    <source>
        <dbReference type="ARBA" id="ARBA00023315"/>
    </source>
</evidence>
<name>A0A1C3EIH6_9GAMM</name>
<evidence type="ECO:0000256" key="3">
    <source>
        <dbReference type="ARBA" id="ARBA00022737"/>
    </source>
</evidence>
<gene>
    <name evidence="5" type="ORF">A8L45_12145</name>
</gene>
<reference evidence="5 6" key="1">
    <citation type="submission" date="2016-05" db="EMBL/GenBank/DDBJ databases">
        <title>Genomic Taxonomy of the Vibrionaceae.</title>
        <authorList>
            <person name="Gomez-Gil B."/>
            <person name="Enciso-Ibarra J."/>
        </authorList>
    </citation>
    <scope>NUCLEOTIDE SEQUENCE [LARGE SCALE GENOMIC DNA]</scope>
    <source>
        <strain evidence="5 6">CAIM 1920</strain>
    </source>
</reference>
<dbReference type="EMBL" id="LYBM01000020">
    <property type="protein sequence ID" value="ODA33034.1"/>
    <property type="molecule type" value="Genomic_DNA"/>
</dbReference>
<evidence type="ECO:0000313" key="6">
    <source>
        <dbReference type="Proteomes" id="UP000094936"/>
    </source>
</evidence>
<dbReference type="PANTHER" id="PTHR43300">
    <property type="entry name" value="ACETYLTRANSFERASE"/>
    <property type="match status" value="1"/>
</dbReference>
<dbReference type="InterPro" id="IPR001451">
    <property type="entry name" value="Hexapep"/>
</dbReference>
<accession>A0A1C3EIH6</accession>
<evidence type="ECO:0000256" key="1">
    <source>
        <dbReference type="ARBA" id="ARBA00007274"/>
    </source>
</evidence>
<keyword evidence="3" id="KW-0677">Repeat</keyword>
<sequence>MEQKPSRLTESPSVAESAVIELVTFGRWVEIGQRTVLQNVEIGDYSYIVDDAEVANCTIGKFTSIAAKVRINPGNHPWWRPTLHHFTYRPGQYGMLGDDEVEKDPEIFNWRKENAVAIGHDVWIGHGVVITAGVTIGDGAIIGAGSIVTKDVAPYTVVVGNPAKLLRPRFEDPRITERLAALQWWDWPDEKIRELLPEFQKDAESFLAAIESL</sequence>
<proteinExistence type="inferred from homology"/>
<dbReference type="InterPro" id="IPR050179">
    <property type="entry name" value="Trans_hexapeptide_repeat"/>
</dbReference>
<dbReference type="STRING" id="1080227.A8L45_12145"/>
<keyword evidence="6" id="KW-1185">Reference proteome</keyword>
<dbReference type="NCBIfam" id="TIGR03308">
    <property type="entry name" value="phn_thr-fam"/>
    <property type="match status" value="1"/>
</dbReference>
<comment type="similarity">
    <text evidence="1">Belongs to the transferase hexapeptide repeat family.</text>
</comment>
<evidence type="ECO:0000313" key="5">
    <source>
        <dbReference type="EMBL" id="ODA33034.1"/>
    </source>
</evidence>